<name>A0A517R8G5_9PLAN</name>
<keyword evidence="2" id="KW-1185">Reference proteome</keyword>
<protein>
    <submittedName>
        <fullName evidence="1">Uncharacterized protein</fullName>
    </submittedName>
</protein>
<gene>
    <name evidence="1" type="ORF">Pan241w_02140</name>
</gene>
<reference evidence="1 2" key="1">
    <citation type="submission" date="2019-02" db="EMBL/GenBank/DDBJ databases">
        <title>Deep-cultivation of Planctomycetes and their phenomic and genomic characterization uncovers novel biology.</title>
        <authorList>
            <person name="Wiegand S."/>
            <person name="Jogler M."/>
            <person name="Boedeker C."/>
            <person name="Pinto D."/>
            <person name="Vollmers J."/>
            <person name="Rivas-Marin E."/>
            <person name="Kohn T."/>
            <person name="Peeters S.H."/>
            <person name="Heuer A."/>
            <person name="Rast P."/>
            <person name="Oberbeckmann S."/>
            <person name="Bunk B."/>
            <person name="Jeske O."/>
            <person name="Meyerdierks A."/>
            <person name="Storesund J.E."/>
            <person name="Kallscheuer N."/>
            <person name="Luecker S."/>
            <person name="Lage O.M."/>
            <person name="Pohl T."/>
            <person name="Merkel B.J."/>
            <person name="Hornburger P."/>
            <person name="Mueller R.-W."/>
            <person name="Bruemmer F."/>
            <person name="Labrenz M."/>
            <person name="Spormann A.M."/>
            <person name="Op den Camp H."/>
            <person name="Overmann J."/>
            <person name="Amann R."/>
            <person name="Jetten M.S.M."/>
            <person name="Mascher T."/>
            <person name="Medema M.H."/>
            <person name="Devos D.P."/>
            <person name="Kaster A.-K."/>
            <person name="Ovreas L."/>
            <person name="Rohde M."/>
            <person name="Galperin M.Y."/>
            <person name="Jogler C."/>
        </authorList>
    </citation>
    <scope>NUCLEOTIDE SEQUENCE [LARGE SCALE GENOMIC DNA]</scope>
    <source>
        <strain evidence="1 2">Pan241w</strain>
    </source>
</reference>
<evidence type="ECO:0000313" key="1">
    <source>
        <dbReference type="EMBL" id="QDT40158.1"/>
    </source>
</evidence>
<dbReference type="Proteomes" id="UP000317171">
    <property type="component" value="Chromosome"/>
</dbReference>
<dbReference type="OrthoDB" id="456100at2"/>
<sequence length="163" mass="19030">MTSEDDKERWTRIKSLHQRAMSVILAEWNAIENQLEVIQYGLQTEHGITFSILLLSQDDDLKKNVFEILVKLASVAHRSIGLNRAVIKTMPRKWVIEHIEPIVNQILSDETDHYVKTEPEEYYRRFAELYSELDDGLLNRLLDRAAQHDNPDVVEVAEDFRGK</sequence>
<dbReference type="AlphaFoldDB" id="A0A517R8G5"/>
<evidence type="ECO:0000313" key="2">
    <source>
        <dbReference type="Proteomes" id="UP000317171"/>
    </source>
</evidence>
<dbReference type="RefSeq" id="WP_145209634.1">
    <property type="nucleotide sequence ID" value="NZ_CP036269.1"/>
</dbReference>
<dbReference type="KEGG" id="gaz:Pan241w_02140"/>
<accession>A0A517R8G5</accession>
<proteinExistence type="predicted"/>
<organism evidence="1 2">
    <name type="scientific">Gimesia alba</name>
    <dbReference type="NCBI Taxonomy" id="2527973"/>
    <lineage>
        <taxon>Bacteria</taxon>
        <taxon>Pseudomonadati</taxon>
        <taxon>Planctomycetota</taxon>
        <taxon>Planctomycetia</taxon>
        <taxon>Planctomycetales</taxon>
        <taxon>Planctomycetaceae</taxon>
        <taxon>Gimesia</taxon>
    </lineage>
</organism>
<dbReference type="EMBL" id="CP036269">
    <property type="protein sequence ID" value="QDT40158.1"/>
    <property type="molecule type" value="Genomic_DNA"/>
</dbReference>